<keyword evidence="6 8" id="KW-1133">Transmembrane helix</keyword>
<gene>
    <name evidence="9" type="ORF">EWM64_g6807</name>
</gene>
<evidence type="ECO:0000256" key="1">
    <source>
        <dbReference type="ARBA" id="ARBA00004651"/>
    </source>
</evidence>
<dbReference type="AlphaFoldDB" id="A0A4Y9ZT24"/>
<feature type="transmembrane region" description="Helical" evidence="8">
    <location>
        <begin position="123"/>
        <end position="149"/>
    </location>
</feature>
<dbReference type="InterPro" id="IPR051629">
    <property type="entry name" value="Sulfite_efflux_TDT"/>
</dbReference>
<dbReference type="Proteomes" id="UP000298061">
    <property type="component" value="Unassembled WGS sequence"/>
</dbReference>
<evidence type="ECO:0000256" key="8">
    <source>
        <dbReference type="SAM" id="Phobius"/>
    </source>
</evidence>
<accession>A0A4Y9ZT24</accession>
<keyword evidence="5 8" id="KW-0812">Transmembrane</keyword>
<organism evidence="9 10">
    <name type="scientific">Hericium alpestre</name>
    <dbReference type="NCBI Taxonomy" id="135208"/>
    <lineage>
        <taxon>Eukaryota</taxon>
        <taxon>Fungi</taxon>
        <taxon>Dikarya</taxon>
        <taxon>Basidiomycota</taxon>
        <taxon>Agaricomycotina</taxon>
        <taxon>Agaricomycetes</taxon>
        <taxon>Russulales</taxon>
        <taxon>Hericiaceae</taxon>
        <taxon>Hericium</taxon>
    </lineage>
</organism>
<dbReference type="CDD" id="cd09318">
    <property type="entry name" value="TDT_SSU1"/>
    <property type="match status" value="1"/>
</dbReference>
<dbReference type="EMBL" id="SFCI01000975">
    <property type="protein sequence ID" value="TFY77207.1"/>
    <property type="molecule type" value="Genomic_DNA"/>
</dbReference>
<protein>
    <recommendedName>
        <fullName evidence="11">C4-dicarboxylate transporter/malic acid transport protein</fullName>
    </recommendedName>
</protein>
<dbReference type="OrthoDB" id="1099at2759"/>
<evidence type="ECO:0000256" key="5">
    <source>
        <dbReference type="ARBA" id="ARBA00022692"/>
    </source>
</evidence>
<feature type="transmembrane region" description="Helical" evidence="8">
    <location>
        <begin position="195"/>
        <end position="218"/>
    </location>
</feature>
<evidence type="ECO:0000313" key="9">
    <source>
        <dbReference type="EMBL" id="TFY77207.1"/>
    </source>
</evidence>
<evidence type="ECO:0000256" key="6">
    <source>
        <dbReference type="ARBA" id="ARBA00022989"/>
    </source>
</evidence>
<feature type="transmembrane region" description="Helical" evidence="8">
    <location>
        <begin position="313"/>
        <end position="332"/>
    </location>
</feature>
<evidence type="ECO:0000256" key="4">
    <source>
        <dbReference type="ARBA" id="ARBA00022475"/>
    </source>
</evidence>
<evidence type="ECO:0000256" key="7">
    <source>
        <dbReference type="ARBA" id="ARBA00023136"/>
    </source>
</evidence>
<feature type="transmembrane region" description="Helical" evidence="8">
    <location>
        <begin position="46"/>
        <end position="70"/>
    </location>
</feature>
<feature type="transmembrane region" description="Helical" evidence="8">
    <location>
        <begin position="90"/>
        <end position="111"/>
    </location>
</feature>
<dbReference type="GO" id="GO:0005886">
    <property type="term" value="C:plasma membrane"/>
    <property type="evidence" value="ECO:0007669"/>
    <property type="project" value="UniProtKB-SubCell"/>
</dbReference>
<dbReference type="Gene3D" id="1.50.10.150">
    <property type="entry name" value="Voltage-dependent anion channel"/>
    <property type="match status" value="1"/>
</dbReference>
<dbReference type="PANTHER" id="PTHR31686">
    <property type="match status" value="1"/>
</dbReference>
<dbReference type="InterPro" id="IPR004695">
    <property type="entry name" value="SLAC1/Mae1/Ssu1/TehA"/>
</dbReference>
<feature type="transmembrane region" description="Helical" evidence="8">
    <location>
        <begin position="12"/>
        <end position="34"/>
    </location>
</feature>
<dbReference type="InterPro" id="IPR038665">
    <property type="entry name" value="Voltage-dep_anion_channel_sf"/>
</dbReference>
<dbReference type="Pfam" id="PF03595">
    <property type="entry name" value="SLAC1"/>
    <property type="match status" value="1"/>
</dbReference>
<dbReference type="GO" id="GO:0000319">
    <property type="term" value="F:sulfite transmembrane transporter activity"/>
    <property type="evidence" value="ECO:0007669"/>
    <property type="project" value="TreeGrafter"/>
</dbReference>
<evidence type="ECO:0000256" key="2">
    <source>
        <dbReference type="ARBA" id="ARBA00008566"/>
    </source>
</evidence>
<dbReference type="PANTHER" id="PTHR31686:SF1">
    <property type="entry name" value="SULFITE EFFLUX PUMP SSU1"/>
    <property type="match status" value="1"/>
</dbReference>
<feature type="transmembrane region" description="Helical" evidence="8">
    <location>
        <begin position="161"/>
        <end position="183"/>
    </location>
</feature>
<reference evidence="9 10" key="1">
    <citation type="submission" date="2019-02" db="EMBL/GenBank/DDBJ databases">
        <title>Genome sequencing of the rare red list fungi Hericium alpestre (H. flagellum).</title>
        <authorList>
            <person name="Buettner E."/>
            <person name="Kellner H."/>
        </authorList>
    </citation>
    <scope>NUCLEOTIDE SEQUENCE [LARGE SCALE GENOMIC DNA]</scope>
    <source>
        <strain evidence="9 10">DSM 108284</strain>
    </source>
</reference>
<evidence type="ECO:0000313" key="10">
    <source>
        <dbReference type="Proteomes" id="UP000298061"/>
    </source>
</evidence>
<keyword evidence="7 8" id="KW-0472">Membrane</keyword>
<comment type="similarity">
    <text evidence="2">Belongs to the tellurite-resistance/dicarboxylate transporter (TDT) family.</text>
</comment>
<sequence length="423" mass="47199">MSSLNRKDVKGSIRHFTPAWFAVIMGTGVISILFENYPYGNETDTMRIFSAIFFFLNLFLFVLFTITTLWRYTLFPDIWQLMLHHPVQSLYLGCFPMGATTLINVSISLFYSSYGFGGTAFLYTIWGFWWLDLAISFLCCWGLVHVMAVEQRHTLENMTSVWALPVVTLIVAASSGGVLALALQAVSPSHALVTIVFSVFSVTIGLSLALMILTIYLYRLVIHGPPPGGNVISSFIPLGPTGQSGFAIVLIGQYFKEALPVAGSASPFLGSEQIGEIVYGLCICFSFALWSLSTMWLVFALLGVQSVVRKHRFPFKVPFWGLIFPNGVYANLTIELYRVFNARFFRVWGAIYAVVTLVLWTAVFVRTLWMVRYGEIFEAPCLEDVDMGLFQKKPYLRQCAANRGSNSLSVDVNAPIADKLEAS</sequence>
<comment type="subcellular location">
    <subcellularLocation>
        <location evidence="1">Cell membrane</location>
        <topology evidence="1">Multi-pass membrane protein</topology>
    </subcellularLocation>
</comment>
<comment type="caution">
    <text evidence="9">The sequence shown here is derived from an EMBL/GenBank/DDBJ whole genome shotgun (WGS) entry which is preliminary data.</text>
</comment>
<keyword evidence="4" id="KW-1003">Cell membrane</keyword>
<name>A0A4Y9ZT24_9AGAM</name>
<keyword evidence="10" id="KW-1185">Reference proteome</keyword>
<feature type="transmembrane region" description="Helical" evidence="8">
    <location>
        <begin position="277"/>
        <end position="301"/>
    </location>
</feature>
<evidence type="ECO:0008006" key="11">
    <source>
        <dbReference type="Google" id="ProtNLM"/>
    </source>
</evidence>
<proteinExistence type="inferred from homology"/>
<keyword evidence="3" id="KW-0813">Transport</keyword>
<feature type="transmembrane region" description="Helical" evidence="8">
    <location>
        <begin position="344"/>
        <end position="365"/>
    </location>
</feature>
<evidence type="ECO:0000256" key="3">
    <source>
        <dbReference type="ARBA" id="ARBA00022448"/>
    </source>
</evidence>